<feature type="compositionally biased region" description="Polar residues" evidence="1">
    <location>
        <begin position="63"/>
        <end position="78"/>
    </location>
</feature>
<proteinExistence type="predicted"/>
<keyword evidence="2" id="KW-1133">Transmembrane helix</keyword>
<reference evidence="3 4" key="1">
    <citation type="journal article" date="2020" name="ISME J.">
        <title>Uncovering the hidden diversity of litter-decomposition mechanisms in mushroom-forming fungi.</title>
        <authorList>
            <person name="Floudas D."/>
            <person name="Bentzer J."/>
            <person name="Ahren D."/>
            <person name="Johansson T."/>
            <person name="Persson P."/>
            <person name="Tunlid A."/>
        </authorList>
    </citation>
    <scope>NUCLEOTIDE SEQUENCE [LARGE SCALE GENOMIC DNA]</scope>
    <source>
        <strain evidence="3 4">CBS 101986</strain>
    </source>
</reference>
<keyword evidence="2" id="KW-0472">Membrane</keyword>
<sequence>MPVQPFRFSTTATTQVDAQISDNAAASYPERYIFLVLALVIIVKILRILRRHRMEHEFDEYLSRTSEASNNDPMNTSPLPGYAPLPTDISSIVMRPTDDPYHYAAGGSNLSAGGSEVLPPPAYREVARKSTRQDAALPPPPYAQVKSLPPPPEPLDLPHPGSERYT</sequence>
<evidence type="ECO:0000256" key="1">
    <source>
        <dbReference type="SAM" id="MobiDB-lite"/>
    </source>
</evidence>
<name>A0A8H5BL17_9AGAR</name>
<dbReference type="AlphaFoldDB" id="A0A8H5BL17"/>
<evidence type="ECO:0000313" key="4">
    <source>
        <dbReference type="Proteomes" id="UP000567179"/>
    </source>
</evidence>
<accession>A0A8H5BL17</accession>
<gene>
    <name evidence="3" type="ORF">D9619_011205</name>
</gene>
<evidence type="ECO:0000313" key="3">
    <source>
        <dbReference type="EMBL" id="KAF5324097.1"/>
    </source>
</evidence>
<comment type="caution">
    <text evidence="3">The sequence shown here is derived from an EMBL/GenBank/DDBJ whole genome shotgun (WGS) entry which is preliminary data.</text>
</comment>
<keyword evidence="4" id="KW-1185">Reference proteome</keyword>
<feature type="compositionally biased region" description="Pro residues" evidence="1">
    <location>
        <begin position="137"/>
        <end position="157"/>
    </location>
</feature>
<protein>
    <submittedName>
        <fullName evidence="3">Uncharacterized protein</fullName>
    </submittedName>
</protein>
<feature type="transmembrane region" description="Helical" evidence="2">
    <location>
        <begin position="32"/>
        <end position="49"/>
    </location>
</feature>
<keyword evidence="2" id="KW-0812">Transmembrane</keyword>
<organism evidence="3 4">
    <name type="scientific">Psilocybe cf. subviscida</name>
    <dbReference type="NCBI Taxonomy" id="2480587"/>
    <lineage>
        <taxon>Eukaryota</taxon>
        <taxon>Fungi</taxon>
        <taxon>Dikarya</taxon>
        <taxon>Basidiomycota</taxon>
        <taxon>Agaricomycotina</taxon>
        <taxon>Agaricomycetes</taxon>
        <taxon>Agaricomycetidae</taxon>
        <taxon>Agaricales</taxon>
        <taxon>Agaricineae</taxon>
        <taxon>Strophariaceae</taxon>
        <taxon>Psilocybe</taxon>
    </lineage>
</organism>
<evidence type="ECO:0000256" key="2">
    <source>
        <dbReference type="SAM" id="Phobius"/>
    </source>
</evidence>
<feature type="region of interest" description="Disordered" evidence="1">
    <location>
        <begin position="63"/>
        <end position="166"/>
    </location>
</feature>
<dbReference type="Proteomes" id="UP000567179">
    <property type="component" value="Unassembled WGS sequence"/>
</dbReference>
<dbReference type="EMBL" id="JAACJJ010000016">
    <property type="protein sequence ID" value="KAF5324097.1"/>
    <property type="molecule type" value="Genomic_DNA"/>
</dbReference>
<feature type="compositionally biased region" description="Low complexity" evidence="1">
    <location>
        <begin position="104"/>
        <end position="115"/>
    </location>
</feature>